<dbReference type="AlphaFoldDB" id="A0A927C6Y5"/>
<reference evidence="2" key="1">
    <citation type="submission" date="2020-09" db="EMBL/GenBank/DDBJ databases">
        <title>A novel bacterium of genus Paenibacillus, isolated from South China Sea.</title>
        <authorList>
            <person name="Huang H."/>
            <person name="Mo K."/>
            <person name="Hu Y."/>
        </authorList>
    </citation>
    <scope>NUCLEOTIDE SEQUENCE</scope>
    <source>
        <strain evidence="2">IB182363</strain>
    </source>
</reference>
<dbReference type="RefSeq" id="WP_190924370.1">
    <property type="nucleotide sequence ID" value="NZ_JACXJA010000003.1"/>
</dbReference>
<evidence type="ECO:0000259" key="1">
    <source>
        <dbReference type="Pfam" id="PF13946"/>
    </source>
</evidence>
<protein>
    <submittedName>
        <fullName evidence="2">DUF4214 domain-containing protein</fullName>
    </submittedName>
</protein>
<accession>A0A927C6Y5</accession>
<organism evidence="2 3">
    <name type="scientific">Paenibacillus oceani</name>
    <dbReference type="NCBI Taxonomy" id="2772510"/>
    <lineage>
        <taxon>Bacteria</taxon>
        <taxon>Bacillati</taxon>
        <taxon>Bacillota</taxon>
        <taxon>Bacilli</taxon>
        <taxon>Bacillales</taxon>
        <taxon>Paenibacillaceae</taxon>
        <taxon>Paenibacillus</taxon>
    </lineage>
</organism>
<keyword evidence="3" id="KW-1185">Reference proteome</keyword>
<name>A0A927C6Y5_9BACL</name>
<dbReference type="Proteomes" id="UP000639396">
    <property type="component" value="Unassembled WGS sequence"/>
</dbReference>
<evidence type="ECO:0000313" key="3">
    <source>
        <dbReference type="Proteomes" id="UP000639396"/>
    </source>
</evidence>
<dbReference type="Pfam" id="PF13946">
    <property type="entry name" value="DUF4214"/>
    <property type="match status" value="2"/>
</dbReference>
<feature type="domain" description="DUF4214" evidence="1">
    <location>
        <begin position="87"/>
        <end position="145"/>
    </location>
</feature>
<feature type="domain" description="DUF4214" evidence="1">
    <location>
        <begin position="14"/>
        <end position="68"/>
    </location>
</feature>
<dbReference type="Gene3D" id="1.10.3130.20">
    <property type="entry name" value="Phycobilisome linker domain"/>
    <property type="match status" value="1"/>
</dbReference>
<sequence length="173" mass="19769">MRRLRMIEILRKVYQKNHHKFVAACYRELLNRAPDPDGLDSYVRQLHAGTSKLNVLASLMRSEEAEQLYRSGPSSTSGKRRPSAADIFRDLYTRSPDKYVQGLYEELLGRKADSPGMKSFVKQLHGGAARSEIAVHLLRSGEGMELIQSKDGIKIVQKILFDFARREYMPNVE</sequence>
<comment type="caution">
    <text evidence="2">The sequence shown here is derived from an EMBL/GenBank/DDBJ whole genome shotgun (WGS) entry which is preliminary data.</text>
</comment>
<evidence type="ECO:0000313" key="2">
    <source>
        <dbReference type="EMBL" id="MBD2860871.1"/>
    </source>
</evidence>
<dbReference type="InterPro" id="IPR025282">
    <property type="entry name" value="DUF4214"/>
</dbReference>
<gene>
    <name evidence="2" type="ORF">IDH45_02580</name>
</gene>
<proteinExistence type="predicted"/>
<dbReference type="EMBL" id="JACXJA010000003">
    <property type="protein sequence ID" value="MBD2860871.1"/>
    <property type="molecule type" value="Genomic_DNA"/>
</dbReference>
<dbReference type="InterPro" id="IPR038255">
    <property type="entry name" value="PBS_linker_sf"/>
</dbReference>